<dbReference type="Pfam" id="PF04780">
    <property type="entry name" value="DUF629"/>
    <property type="match status" value="1"/>
</dbReference>
<evidence type="ECO:0000259" key="4">
    <source>
        <dbReference type="PROSITE" id="PS50235"/>
    </source>
</evidence>
<evidence type="ECO:0000313" key="6">
    <source>
        <dbReference type="Proteomes" id="UP000636800"/>
    </source>
</evidence>
<dbReference type="GO" id="GO:0016579">
    <property type="term" value="P:protein deubiquitination"/>
    <property type="evidence" value="ECO:0007669"/>
    <property type="project" value="InterPro"/>
</dbReference>
<name>A0A835PSY4_VANPL</name>
<accession>A0A835PSY4</accession>
<dbReference type="PANTHER" id="PTHR22975">
    <property type="entry name" value="UBIQUITIN SPECIFIC PROTEINASE"/>
    <property type="match status" value="1"/>
</dbReference>
<dbReference type="Gene3D" id="3.90.70.10">
    <property type="entry name" value="Cysteine proteinases"/>
    <property type="match status" value="1"/>
</dbReference>
<dbReference type="InterPro" id="IPR038765">
    <property type="entry name" value="Papain-like_cys_pep_sf"/>
</dbReference>
<feature type="domain" description="USP" evidence="4">
    <location>
        <begin position="495"/>
        <end position="824"/>
    </location>
</feature>
<dbReference type="CDD" id="cd02257">
    <property type="entry name" value="Peptidase_C19"/>
    <property type="match status" value="1"/>
</dbReference>
<dbReference type="OrthoDB" id="773451at2759"/>
<dbReference type="InterPro" id="IPR001394">
    <property type="entry name" value="Peptidase_C19_UCH"/>
</dbReference>
<organism evidence="5 6">
    <name type="scientific">Vanilla planifolia</name>
    <name type="common">Vanilla</name>
    <dbReference type="NCBI Taxonomy" id="51239"/>
    <lineage>
        <taxon>Eukaryota</taxon>
        <taxon>Viridiplantae</taxon>
        <taxon>Streptophyta</taxon>
        <taxon>Embryophyta</taxon>
        <taxon>Tracheophyta</taxon>
        <taxon>Spermatophyta</taxon>
        <taxon>Magnoliopsida</taxon>
        <taxon>Liliopsida</taxon>
        <taxon>Asparagales</taxon>
        <taxon>Orchidaceae</taxon>
        <taxon>Vanilloideae</taxon>
        <taxon>Vanilleae</taxon>
        <taxon>Vanilla</taxon>
    </lineage>
</organism>
<feature type="compositionally biased region" description="Basic and acidic residues" evidence="3">
    <location>
        <begin position="159"/>
        <end position="169"/>
    </location>
</feature>
<dbReference type="Pfam" id="PF00443">
    <property type="entry name" value="UCH"/>
    <property type="match status" value="1"/>
</dbReference>
<dbReference type="InterPro" id="IPR006865">
    <property type="entry name" value="DUF629"/>
</dbReference>
<dbReference type="SUPFAM" id="SSF54001">
    <property type="entry name" value="Cysteine proteinases"/>
    <property type="match status" value="1"/>
</dbReference>
<keyword evidence="1" id="KW-0833">Ubl conjugation pathway</keyword>
<feature type="compositionally biased region" description="Low complexity" evidence="3">
    <location>
        <begin position="391"/>
        <end position="401"/>
    </location>
</feature>
<dbReference type="GO" id="GO:0004843">
    <property type="term" value="F:cysteine-type deubiquitinase activity"/>
    <property type="evidence" value="ECO:0007669"/>
    <property type="project" value="InterPro"/>
</dbReference>
<comment type="caution">
    <text evidence="5">The sequence shown here is derived from an EMBL/GenBank/DDBJ whole genome shotgun (WGS) entry which is preliminary data.</text>
</comment>
<dbReference type="InterPro" id="IPR052398">
    <property type="entry name" value="Ubiquitin_hydrolase_53/54"/>
</dbReference>
<proteinExistence type="predicted"/>
<keyword evidence="2" id="KW-0378">Hydrolase</keyword>
<dbReference type="InterPro" id="IPR028889">
    <property type="entry name" value="USP"/>
</dbReference>
<feature type="region of interest" description="Disordered" evidence="3">
    <location>
        <begin position="159"/>
        <end position="183"/>
    </location>
</feature>
<dbReference type="PROSITE" id="PS50235">
    <property type="entry name" value="USP_3"/>
    <property type="match status" value="1"/>
</dbReference>
<evidence type="ECO:0000256" key="3">
    <source>
        <dbReference type="SAM" id="MobiDB-lite"/>
    </source>
</evidence>
<feature type="region of interest" description="Disordered" evidence="3">
    <location>
        <begin position="385"/>
        <end position="428"/>
    </location>
</feature>
<gene>
    <name evidence="5" type="ORF">HPP92_023510</name>
</gene>
<evidence type="ECO:0000313" key="5">
    <source>
        <dbReference type="EMBL" id="KAG0458353.1"/>
    </source>
</evidence>
<evidence type="ECO:0000256" key="1">
    <source>
        <dbReference type="ARBA" id="ARBA00022786"/>
    </source>
</evidence>
<dbReference type="Proteomes" id="UP000636800">
    <property type="component" value="Chromosome 12"/>
</dbReference>
<sequence>MHISNRFELDAISNVLKEAQGLSISQFGYDESLSGVTSRLCELDCSNDDEWKMHDYMQQSDTCIEVAIQRQREQLSVELGKIDAKIMRSVNGMQQLEQKLGPASVFDYRMIVVPLVKAFLRVHLEALVDKAATEKSDAAREAFLAELALDEKKKFNKGVDSKQAHEKLKEKKKSKDFRKTKDSKSTGYAEQLIFHQETAEKLEFPSSDDGKPVIYQSSAGDRLIDEEEDFKHKVELEEEERKLAETLEYQRRIEDEAKQKHLAEQFKNANETNPGISQELDSVVSNAIVNIVPINHNQPVMHGNAVAVCSKGIQFGGFDVRATIEDHQGSCPEKLNIFSDREDKLRSSQLQRSKGEHNIYDASMEEMQTIGRGLGTANTSGGIKLNGVVRSSSAGKSSSDSNAKKTKKANNQVHSSHRQGTGDVGKCNSLLLEDDGDEKFQEDLKKAVRQSLDSFQAERKLPLAPVLSLSQQHSSVLVTTTEEVANVFNKDIYGTGLKNAVGEYNCFLNVIIQSLWHLRRFRDEFLMGSSVHAHIGEPCVVCALHDIFNALKEATVNEQGEAVAPTRLRIALSNLYPDSNFFQEAQMNDASEVLGVIFDCLHRSFTCSAQCDSNIEKQSNCIGSWDCENTNCVAHKLFGMDIFEQMNCAGCGMESRHLKYTSFFHNINASSLRTMKGTSSDSSFDELLKKVEMNHQLPCDEEAGGCGTLNSIHHILSGPPHVFTTVLGWQNTNESVEDISATLEAITTEVDIGVLYSGVNQPRKHYLVSVVCYYGQHYHCFAYEHEQWVIYDDQTVKVIGGWDDVLNMCVRGHLQPQVLFFEAVN</sequence>
<keyword evidence="6" id="KW-1185">Reference proteome</keyword>
<dbReference type="EMBL" id="JADCNL010000012">
    <property type="protein sequence ID" value="KAG0458353.1"/>
    <property type="molecule type" value="Genomic_DNA"/>
</dbReference>
<protein>
    <recommendedName>
        <fullName evidence="4">USP domain-containing protein</fullName>
    </recommendedName>
</protein>
<reference evidence="5 6" key="1">
    <citation type="journal article" date="2020" name="Nat. Food">
        <title>A phased Vanilla planifolia genome enables genetic improvement of flavour and production.</title>
        <authorList>
            <person name="Hasing T."/>
            <person name="Tang H."/>
            <person name="Brym M."/>
            <person name="Khazi F."/>
            <person name="Huang T."/>
            <person name="Chambers A.H."/>
        </authorList>
    </citation>
    <scope>NUCLEOTIDE SEQUENCE [LARGE SCALE GENOMIC DNA]</scope>
    <source>
        <tissue evidence="5">Leaf</tissue>
    </source>
</reference>
<dbReference type="AlphaFoldDB" id="A0A835PSY4"/>
<dbReference type="PANTHER" id="PTHR22975:SF9">
    <property type="entry name" value="ECHINUS SPLICE FORM 3"/>
    <property type="match status" value="1"/>
</dbReference>
<evidence type="ECO:0000256" key="2">
    <source>
        <dbReference type="ARBA" id="ARBA00022801"/>
    </source>
</evidence>